<protein>
    <recommendedName>
        <fullName evidence="3">Phosphoglycerate mutase</fullName>
    </recommendedName>
</protein>
<dbReference type="EMBL" id="RKQL01000001">
    <property type="protein sequence ID" value="RPE73035.1"/>
    <property type="molecule type" value="Genomic_DNA"/>
</dbReference>
<gene>
    <name evidence="1" type="ORF">EDC62_0746</name>
</gene>
<keyword evidence="2" id="KW-1185">Reference proteome</keyword>
<dbReference type="AlphaFoldDB" id="A0A3N4UW54"/>
<name>A0A3N4UW54_9BURK</name>
<dbReference type="RefSeq" id="WP_124220556.1">
    <property type="nucleotide sequence ID" value="NZ_RKQL01000001.1"/>
</dbReference>
<sequence>MSTTALHLLVLNAHAPSARPRPALEALLRRLAPSPRQLVPEDAPETAPERALALALGLATDPAQAAPWAALQAHAWGLPSAGRTAWGWLSLCHWQVGMDHVFMHEPEALALEAAEAQALRAAIEPLLAEDGLALHEPPTASPEAPAVPSAWRAALDAVRPRGVCWLVEGEALRGRRLASVARAAGADVRPWLPRERRDPLARLLSELQMQLYAHPVNDARAARRQPLANAVWFSAAGSLEAPPEPRPLQIDATLAQASVTGADRAPARDEAWAKLDRGPLAQLAAAAARGEPVTLTLCGAQAFQTWGPERRGLGQRISRFFGRTPASNGLLSL</sequence>
<evidence type="ECO:0008006" key="3">
    <source>
        <dbReference type="Google" id="ProtNLM"/>
    </source>
</evidence>
<comment type="caution">
    <text evidence="1">The sequence shown here is derived from an EMBL/GenBank/DDBJ whole genome shotgun (WGS) entry which is preliminary data.</text>
</comment>
<accession>A0A3N4UW54</accession>
<reference evidence="1 2" key="1">
    <citation type="submission" date="2018-11" db="EMBL/GenBank/DDBJ databases">
        <title>Genomic Encyclopedia of Type Strains, Phase IV (KMG-IV): sequencing the most valuable type-strain genomes for metagenomic binning, comparative biology and taxonomic classification.</title>
        <authorList>
            <person name="Goeker M."/>
        </authorList>
    </citation>
    <scope>NUCLEOTIDE SEQUENCE [LARGE SCALE GENOMIC DNA]</scope>
    <source>
        <strain evidence="1 2">DSM 101684</strain>
    </source>
</reference>
<dbReference type="Proteomes" id="UP000272193">
    <property type="component" value="Unassembled WGS sequence"/>
</dbReference>
<evidence type="ECO:0000313" key="1">
    <source>
        <dbReference type="EMBL" id="RPE73035.1"/>
    </source>
</evidence>
<evidence type="ECO:0000313" key="2">
    <source>
        <dbReference type="Proteomes" id="UP000272193"/>
    </source>
</evidence>
<dbReference type="OrthoDB" id="5295974at2"/>
<proteinExistence type="predicted"/>
<organism evidence="1 2">
    <name type="scientific">Tibeticola sediminis</name>
    <dbReference type="NCBI Taxonomy" id="1917811"/>
    <lineage>
        <taxon>Bacteria</taxon>
        <taxon>Pseudomonadati</taxon>
        <taxon>Pseudomonadota</taxon>
        <taxon>Betaproteobacteria</taxon>
        <taxon>Burkholderiales</taxon>
        <taxon>Comamonadaceae</taxon>
        <taxon>Tibeticola</taxon>
    </lineage>
</organism>